<reference evidence="3 4" key="1">
    <citation type="submission" date="2020-08" db="EMBL/GenBank/DDBJ databases">
        <title>Genome sequence of Rhizobiales bacterium strain IZ6.</title>
        <authorList>
            <person name="Nakai R."/>
            <person name="Naganuma T."/>
        </authorList>
    </citation>
    <scope>NUCLEOTIDE SEQUENCE [LARGE SCALE GENOMIC DNA]</scope>
    <source>
        <strain evidence="3 4">IZ6</strain>
    </source>
</reference>
<name>A0A6S6QKH2_9HYPH</name>
<feature type="region of interest" description="Disordered" evidence="1">
    <location>
        <begin position="47"/>
        <end position="84"/>
    </location>
</feature>
<organism evidence="3 4">
    <name type="scientific">Terrihabitans soli</name>
    <dbReference type="NCBI Taxonomy" id="708113"/>
    <lineage>
        <taxon>Bacteria</taxon>
        <taxon>Pseudomonadati</taxon>
        <taxon>Pseudomonadota</taxon>
        <taxon>Alphaproteobacteria</taxon>
        <taxon>Hyphomicrobiales</taxon>
        <taxon>Terrihabitans</taxon>
    </lineage>
</organism>
<accession>A0A6S6QKH2</accession>
<evidence type="ECO:0000256" key="2">
    <source>
        <dbReference type="SAM" id="SignalP"/>
    </source>
</evidence>
<protein>
    <submittedName>
        <fullName evidence="3">Uncharacterized protein</fullName>
    </submittedName>
</protein>
<gene>
    <name evidence="3" type="ORF">IZ6_15790</name>
</gene>
<proteinExistence type="predicted"/>
<dbReference type="AlphaFoldDB" id="A0A6S6QKH2"/>
<feature type="signal peptide" evidence="2">
    <location>
        <begin position="1"/>
        <end position="20"/>
    </location>
</feature>
<keyword evidence="4" id="KW-1185">Reference proteome</keyword>
<evidence type="ECO:0000256" key="1">
    <source>
        <dbReference type="SAM" id="MobiDB-lite"/>
    </source>
</evidence>
<dbReference type="KEGG" id="tso:IZ6_15790"/>
<dbReference type="EMBL" id="AP023361">
    <property type="protein sequence ID" value="BCJ90844.1"/>
    <property type="molecule type" value="Genomic_DNA"/>
</dbReference>
<feature type="chain" id="PRO_5027822529" evidence="2">
    <location>
        <begin position="21"/>
        <end position="84"/>
    </location>
</feature>
<keyword evidence="2" id="KW-0732">Signal</keyword>
<evidence type="ECO:0000313" key="4">
    <source>
        <dbReference type="Proteomes" id="UP000515317"/>
    </source>
</evidence>
<sequence>MKLITAFLVVTPLMLSVAHAEGDGDGGRRGELQRSIYEVAAGEYPSSQMFEGRAATRSEPTERLGPGGPNDPEYFSEETRNSPY</sequence>
<evidence type="ECO:0000313" key="3">
    <source>
        <dbReference type="EMBL" id="BCJ90844.1"/>
    </source>
</evidence>
<dbReference type="Proteomes" id="UP000515317">
    <property type="component" value="Chromosome"/>
</dbReference>
<dbReference type="RefSeq" id="WP_222877443.1">
    <property type="nucleotide sequence ID" value="NZ_AP023361.1"/>
</dbReference>